<keyword evidence="1" id="KW-0472">Membrane</keyword>
<keyword evidence="1" id="KW-0812">Transmembrane</keyword>
<dbReference type="AlphaFoldDB" id="A0A0R1KA39"/>
<gene>
    <name evidence="2" type="ORF">FD03_GL002625</name>
</gene>
<dbReference type="EMBL" id="AZDZ01000006">
    <property type="protein sequence ID" value="KRK80235.1"/>
    <property type="molecule type" value="Genomic_DNA"/>
</dbReference>
<evidence type="ECO:0000313" key="3">
    <source>
        <dbReference type="Proteomes" id="UP000051248"/>
    </source>
</evidence>
<evidence type="ECO:0000256" key="1">
    <source>
        <dbReference type="SAM" id="Phobius"/>
    </source>
</evidence>
<name>A0A0R1KA39_9LACO</name>
<organism evidence="2 3">
    <name type="scientific">Companilactobacillus nodensis DSM 19682 = JCM 14932 = NBRC 107160</name>
    <dbReference type="NCBI Taxonomy" id="1423775"/>
    <lineage>
        <taxon>Bacteria</taxon>
        <taxon>Bacillati</taxon>
        <taxon>Bacillota</taxon>
        <taxon>Bacilli</taxon>
        <taxon>Lactobacillales</taxon>
        <taxon>Lactobacillaceae</taxon>
        <taxon>Companilactobacillus</taxon>
    </lineage>
</organism>
<evidence type="ECO:0000313" key="2">
    <source>
        <dbReference type="EMBL" id="KRK80235.1"/>
    </source>
</evidence>
<feature type="transmembrane region" description="Helical" evidence="1">
    <location>
        <begin position="6"/>
        <end position="30"/>
    </location>
</feature>
<keyword evidence="3" id="KW-1185">Reference proteome</keyword>
<sequence>MLMPPHLFLGFSISEWLGIISIISILVGAFKTFLFNPIGDQLKDLSGAIQNLSDNSAKAHSDLEKKISKNHLDIERHDIEIDFLFDKNHLHRREKNEDGED</sequence>
<dbReference type="Proteomes" id="UP000051248">
    <property type="component" value="Unassembled WGS sequence"/>
</dbReference>
<dbReference type="eggNOG" id="ENOG5032PEP">
    <property type="taxonomic scope" value="Bacteria"/>
</dbReference>
<proteinExistence type="predicted"/>
<accession>A0A0R1KA39</accession>
<keyword evidence="1" id="KW-1133">Transmembrane helix</keyword>
<comment type="caution">
    <text evidence="2">The sequence shown here is derived from an EMBL/GenBank/DDBJ whole genome shotgun (WGS) entry which is preliminary data.</text>
</comment>
<protein>
    <submittedName>
        <fullName evidence="2">Uncharacterized protein</fullName>
    </submittedName>
</protein>
<reference evidence="2 3" key="1">
    <citation type="journal article" date="2015" name="Genome Announc.">
        <title>Expanding the biotechnology potential of lactobacilli through comparative genomics of 213 strains and associated genera.</title>
        <authorList>
            <person name="Sun Z."/>
            <person name="Harris H.M."/>
            <person name="McCann A."/>
            <person name="Guo C."/>
            <person name="Argimon S."/>
            <person name="Zhang W."/>
            <person name="Yang X."/>
            <person name="Jeffery I.B."/>
            <person name="Cooney J.C."/>
            <person name="Kagawa T.F."/>
            <person name="Liu W."/>
            <person name="Song Y."/>
            <person name="Salvetti E."/>
            <person name="Wrobel A."/>
            <person name="Rasinkangas P."/>
            <person name="Parkhill J."/>
            <person name="Rea M.C."/>
            <person name="O'Sullivan O."/>
            <person name="Ritari J."/>
            <person name="Douillard F.P."/>
            <person name="Paul Ross R."/>
            <person name="Yang R."/>
            <person name="Briner A.E."/>
            <person name="Felis G.E."/>
            <person name="de Vos W.M."/>
            <person name="Barrangou R."/>
            <person name="Klaenhammer T.R."/>
            <person name="Caufield P.W."/>
            <person name="Cui Y."/>
            <person name="Zhang H."/>
            <person name="O'Toole P.W."/>
        </authorList>
    </citation>
    <scope>NUCLEOTIDE SEQUENCE [LARGE SCALE GENOMIC DNA]</scope>
    <source>
        <strain evidence="2 3">DSM 19682</strain>
    </source>
</reference>
<dbReference type="STRING" id="1423775.FD03_GL002625"/>
<dbReference type="PATRIC" id="fig|1423775.4.peg.2673"/>